<feature type="domain" description="DUF7580" evidence="2">
    <location>
        <begin position="211"/>
        <end position="537"/>
    </location>
</feature>
<dbReference type="Proteomes" id="UP000664534">
    <property type="component" value="Unassembled WGS sequence"/>
</dbReference>
<dbReference type="OrthoDB" id="5331891at2759"/>
<keyword evidence="4" id="KW-1185">Reference proteome</keyword>
<name>A0A8H3FTZ7_9LECA</name>
<dbReference type="PANTHER" id="PTHR35186:SF4">
    <property type="entry name" value="PRION-INHIBITION AND PROPAGATION HELO DOMAIN-CONTAINING PROTEIN"/>
    <property type="match status" value="1"/>
</dbReference>
<keyword evidence="1" id="KW-0732">Signal</keyword>
<reference evidence="3" key="1">
    <citation type="submission" date="2021-03" db="EMBL/GenBank/DDBJ databases">
        <authorList>
            <person name="Tagirdzhanova G."/>
        </authorList>
    </citation>
    <scope>NUCLEOTIDE SEQUENCE</scope>
</reference>
<dbReference type="Gene3D" id="1.20.120.1020">
    <property type="entry name" value="Prion-inhibition and propagation, HeLo domain"/>
    <property type="match status" value="1"/>
</dbReference>
<evidence type="ECO:0000313" key="3">
    <source>
        <dbReference type="EMBL" id="CAF9930721.1"/>
    </source>
</evidence>
<dbReference type="EMBL" id="CAJPDT010000058">
    <property type="protein sequence ID" value="CAF9930721.1"/>
    <property type="molecule type" value="Genomic_DNA"/>
</dbReference>
<dbReference type="Pfam" id="PF24476">
    <property type="entry name" value="DUF7580"/>
    <property type="match status" value="1"/>
</dbReference>
<dbReference type="PANTHER" id="PTHR35186">
    <property type="entry name" value="ANK_REP_REGION DOMAIN-CONTAINING PROTEIN"/>
    <property type="match status" value="1"/>
</dbReference>
<sequence>MSGVEAVAGLALGILPLLISAAEHYDDTLRPFERYKNFAKEADRFQGQLGIQKVIFRNQCRILLEEIIEHDVASSMLYGLSGPTHPSWSDVELEEQLSQLLGESRDACVTTVEMIEQRLGDIDGESQDLATTIHQDSEGVPDPVGSKPWRRRIAKKLRFSFSKPRLDQILCDLRSLNDDFRTLSTQTLKSASLQSQRHVAPPRKPYEEVERYQVIRQASRQVYEALGRACTKHTEHQAHFCVEVEQSKTTGNHEAQVKFSMAYTHTTLAGSTDQSDLIWFAVDSTSGDAGRPGNSDATVDHHDSFSQSLKRQIEPATKAKKRVRFQSAASPSAPTSSILSTAAITNAILSNDSMRKDFCDFIHERLRLAKTLATAVLQYHSTPWLRISWRSEDIYFFDSGLASIQDTPSLTLPHLNVKVKGPCGQVSRASTFPPHNMVRNPLLFNLGVILLEIAYTSNIETLQSPIDLDNGRENRYTEFFAARRLAKSAKSDLGRTYHKIVEKLVECDFGCGMELDDPQLQAAFHRDVICPLEKLVQKLHDFHFD</sequence>
<accession>A0A8H3FTZ7</accession>
<feature type="chain" id="PRO_5034569783" description="DUF7580 domain-containing protein" evidence="1">
    <location>
        <begin position="22"/>
        <end position="545"/>
    </location>
</feature>
<gene>
    <name evidence="3" type="ORF">IMSHALPRED_008261</name>
</gene>
<evidence type="ECO:0000256" key="1">
    <source>
        <dbReference type="SAM" id="SignalP"/>
    </source>
</evidence>
<protein>
    <recommendedName>
        <fullName evidence="2">DUF7580 domain-containing protein</fullName>
    </recommendedName>
</protein>
<dbReference type="InterPro" id="IPR056002">
    <property type="entry name" value="DUF7580"/>
</dbReference>
<proteinExistence type="predicted"/>
<evidence type="ECO:0000259" key="2">
    <source>
        <dbReference type="Pfam" id="PF24476"/>
    </source>
</evidence>
<organism evidence="3 4">
    <name type="scientific">Imshaugia aleurites</name>
    <dbReference type="NCBI Taxonomy" id="172621"/>
    <lineage>
        <taxon>Eukaryota</taxon>
        <taxon>Fungi</taxon>
        <taxon>Dikarya</taxon>
        <taxon>Ascomycota</taxon>
        <taxon>Pezizomycotina</taxon>
        <taxon>Lecanoromycetes</taxon>
        <taxon>OSLEUM clade</taxon>
        <taxon>Lecanoromycetidae</taxon>
        <taxon>Lecanorales</taxon>
        <taxon>Lecanorineae</taxon>
        <taxon>Parmeliaceae</taxon>
        <taxon>Imshaugia</taxon>
    </lineage>
</organism>
<comment type="caution">
    <text evidence="3">The sequence shown here is derived from an EMBL/GenBank/DDBJ whole genome shotgun (WGS) entry which is preliminary data.</text>
</comment>
<dbReference type="InterPro" id="IPR038305">
    <property type="entry name" value="HeLo_sf"/>
</dbReference>
<evidence type="ECO:0000313" key="4">
    <source>
        <dbReference type="Proteomes" id="UP000664534"/>
    </source>
</evidence>
<dbReference type="AlphaFoldDB" id="A0A8H3FTZ7"/>
<feature type="signal peptide" evidence="1">
    <location>
        <begin position="1"/>
        <end position="21"/>
    </location>
</feature>